<evidence type="ECO:0000313" key="1">
    <source>
        <dbReference type="EMBL" id="MPM20323.1"/>
    </source>
</evidence>
<organism evidence="1">
    <name type="scientific">bioreactor metagenome</name>
    <dbReference type="NCBI Taxonomy" id="1076179"/>
    <lineage>
        <taxon>unclassified sequences</taxon>
        <taxon>metagenomes</taxon>
        <taxon>ecological metagenomes</taxon>
    </lineage>
</organism>
<sequence length="250" mass="27226">MIKEAIKYLISVGTSPDSRFVDVVDAQGVDRTFVVDDTGFAREIDPLVVHAEDALKINTLTGLVAYIQSKVERSTEPLFLQVLDEKTVYLKGSLAVDGSRETLVIASAIVPRFAYDTFLSIEELNISLQAKFVASDDSRVMLKVIGNIKEENVKETGDNGISQAVTIKTGIASMDDVKVPNPVALAPYRTFLEVEQPTSNFIFRMKDGPKGAIFEADGGAWRNDAIANISAFLAETLTEEIAKGHITIIA</sequence>
<accession>A0A644Y1B4</accession>
<gene>
    <name evidence="1" type="ORF">SDC9_66752</name>
</gene>
<dbReference type="EMBL" id="VSSQ01003359">
    <property type="protein sequence ID" value="MPM20323.1"/>
    <property type="molecule type" value="Genomic_DNA"/>
</dbReference>
<proteinExistence type="predicted"/>
<reference evidence="1" key="1">
    <citation type="submission" date="2019-08" db="EMBL/GenBank/DDBJ databases">
        <authorList>
            <person name="Kucharzyk K."/>
            <person name="Murdoch R.W."/>
            <person name="Higgins S."/>
            <person name="Loffler F."/>
        </authorList>
    </citation>
    <scope>NUCLEOTIDE SEQUENCE</scope>
</reference>
<protein>
    <submittedName>
        <fullName evidence="1">Uncharacterized protein</fullName>
    </submittedName>
</protein>
<name>A0A644Y1B4_9ZZZZ</name>
<dbReference type="AlphaFoldDB" id="A0A644Y1B4"/>
<comment type="caution">
    <text evidence="1">The sequence shown here is derived from an EMBL/GenBank/DDBJ whole genome shotgun (WGS) entry which is preliminary data.</text>
</comment>